<evidence type="ECO:0000313" key="2">
    <source>
        <dbReference type="EMBL" id="WDZ87119.1"/>
    </source>
</evidence>
<protein>
    <submittedName>
        <fullName evidence="2">Potassium transporter TrkA</fullName>
    </submittedName>
</protein>
<dbReference type="RefSeq" id="WP_275034009.1">
    <property type="nucleotide sequence ID" value="NZ_CP118615.1"/>
</dbReference>
<reference evidence="2 3" key="1">
    <citation type="submission" date="2023-02" db="EMBL/GenBank/DDBJ databases">
        <authorList>
            <person name="Mo P."/>
        </authorList>
    </citation>
    <scope>NUCLEOTIDE SEQUENCE [LARGE SCALE GENOMIC DNA]</scope>
    <source>
        <strain evidence="2 3">HUAS 3</strain>
    </source>
</reference>
<proteinExistence type="predicted"/>
<feature type="domain" description="Potassium/proton antiporter subunit KhtT-like N-terminal" evidence="1">
    <location>
        <begin position="5"/>
        <end position="72"/>
    </location>
</feature>
<sequence length="76" mass="8550">MNRGIEVTELFGIGTKYEITCTRRQRLAVVVLKDGRRELYAFEAGNNGDEPSAVIQLDEDEARRVAAVLLGTYFQD</sequence>
<evidence type="ECO:0000259" key="1">
    <source>
        <dbReference type="Pfam" id="PF25991"/>
    </source>
</evidence>
<name>A0ABY7ZZ01_9ACTN</name>
<dbReference type="Proteomes" id="UP001219605">
    <property type="component" value="Chromosome"/>
</dbReference>
<evidence type="ECO:0000313" key="3">
    <source>
        <dbReference type="Proteomes" id="UP001219605"/>
    </source>
</evidence>
<keyword evidence="3" id="KW-1185">Reference proteome</keyword>
<dbReference type="InterPro" id="IPR058776">
    <property type="entry name" value="KhtT-like_N"/>
</dbReference>
<dbReference type="Pfam" id="PF25991">
    <property type="entry name" value="KhtT_N"/>
    <property type="match status" value="1"/>
</dbReference>
<organism evidence="2 3">
    <name type="scientific">Micromonospora cathayae</name>
    <dbReference type="NCBI Taxonomy" id="3028804"/>
    <lineage>
        <taxon>Bacteria</taxon>
        <taxon>Bacillati</taxon>
        <taxon>Actinomycetota</taxon>
        <taxon>Actinomycetes</taxon>
        <taxon>Micromonosporales</taxon>
        <taxon>Micromonosporaceae</taxon>
        <taxon>Micromonospora</taxon>
    </lineage>
</organism>
<gene>
    <name evidence="2" type="ORF">PVK37_12265</name>
</gene>
<dbReference type="EMBL" id="CP118615">
    <property type="protein sequence ID" value="WDZ87119.1"/>
    <property type="molecule type" value="Genomic_DNA"/>
</dbReference>
<accession>A0ABY7ZZ01</accession>